<feature type="domain" description="Dicer dsRNA-binding fold" evidence="24">
    <location>
        <begin position="603"/>
        <end position="693"/>
    </location>
</feature>
<keyword evidence="10" id="KW-0862">Zinc</keyword>
<organism evidence="25 26">
    <name type="scientific">Penicilliopsis zonata CBS 506.65</name>
    <dbReference type="NCBI Taxonomy" id="1073090"/>
    <lineage>
        <taxon>Eukaryota</taxon>
        <taxon>Fungi</taxon>
        <taxon>Dikarya</taxon>
        <taxon>Ascomycota</taxon>
        <taxon>Pezizomycotina</taxon>
        <taxon>Eurotiomycetes</taxon>
        <taxon>Eurotiomycetidae</taxon>
        <taxon>Eurotiales</taxon>
        <taxon>Aspergillaceae</taxon>
        <taxon>Penicilliopsis</taxon>
    </lineage>
</organism>
<dbReference type="FunFam" id="3.40.50.300:FF:001669">
    <property type="entry name" value="Dicer-like protein 1"/>
    <property type="match status" value="1"/>
</dbReference>
<dbReference type="FunFam" id="1.10.1520.10:FF:000015">
    <property type="entry name" value="Dicer-like protein 1"/>
    <property type="match status" value="1"/>
</dbReference>
<comment type="cofactor">
    <cofactor evidence="1">
        <name>Mn(2+)</name>
        <dbReference type="ChEBI" id="CHEBI:29035"/>
    </cofactor>
</comment>
<dbReference type="InterPro" id="IPR000999">
    <property type="entry name" value="RNase_III_dom"/>
</dbReference>
<evidence type="ECO:0000256" key="16">
    <source>
        <dbReference type="ARBA" id="ARBA00025403"/>
    </source>
</evidence>
<evidence type="ECO:0000256" key="9">
    <source>
        <dbReference type="ARBA" id="ARBA00022806"/>
    </source>
</evidence>
<keyword evidence="15" id="KW-0464">Manganese</keyword>
<dbReference type="RefSeq" id="XP_022585437.1">
    <property type="nucleotide sequence ID" value="XM_022726243.1"/>
</dbReference>
<keyword evidence="6" id="KW-0677">Repeat</keyword>
<dbReference type="PROSITE" id="PS51192">
    <property type="entry name" value="HELICASE_ATP_BIND_1"/>
    <property type="match status" value="1"/>
</dbReference>
<feature type="domain" description="RNase III" evidence="20">
    <location>
        <begin position="1205"/>
        <end position="1356"/>
    </location>
</feature>
<reference evidence="26" key="1">
    <citation type="journal article" date="2017" name="Genome Biol.">
        <title>Comparative genomics reveals high biological diversity and specific adaptations in the industrially and medically important fungal genus Aspergillus.</title>
        <authorList>
            <person name="de Vries R.P."/>
            <person name="Riley R."/>
            <person name="Wiebenga A."/>
            <person name="Aguilar-Osorio G."/>
            <person name="Amillis S."/>
            <person name="Uchima C.A."/>
            <person name="Anderluh G."/>
            <person name="Asadollahi M."/>
            <person name="Askin M."/>
            <person name="Barry K."/>
            <person name="Battaglia E."/>
            <person name="Bayram O."/>
            <person name="Benocci T."/>
            <person name="Braus-Stromeyer S.A."/>
            <person name="Caldana C."/>
            <person name="Canovas D."/>
            <person name="Cerqueira G.C."/>
            <person name="Chen F."/>
            <person name="Chen W."/>
            <person name="Choi C."/>
            <person name="Clum A."/>
            <person name="Dos Santos R.A."/>
            <person name="Damasio A.R."/>
            <person name="Diallinas G."/>
            <person name="Emri T."/>
            <person name="Fekete E."/>
            <person name="Flipphi M."/>
            <person name="Freyberg S."/>
            <person name="Gallo A."/>
            <person name="Gournas C."/>
            <person name="Habgood R."/>
            <person name="Hainaut M."/>
            <person name="Harispe M.L."/>
            <person name="Henrissat B."/>
            <person name="Hilden K.S."/>
            <person name="Hope R."/>
            <person name="Hossain A."/>
            <person name="Karabika E."/>
            <person name="Karaffa L."/>
            <person name="Karanyi Z."/>
            <person name="Krasevec N."/>
            <person name="Kuo A."/>
            <person name="Kusch H."/>
            <person name="LaButti K."/>
            <person name="Lagendijk E.L."/>
            <person name="Lapidus A."/>
            <person name="Levasseur A."/>
            <person name="Lindquist E."/>
            <person name="Lipzen A."/>
            <person name="Logrieco A.F."/>
            <person name="MacCabe A."/>
            <person name="Maekelae M.R."/>
            <person name="Malavazi I."/>
            <person name="Melin P."/>
            <person name="Meyer V."/>
            <person name="Mielnichuk N."/>
            <person name="Miskei M."/>
            <person name="Molnar A.P."/>
            <person name="Mule G."/>
            <person name="Ngan C.Y."/>
            <person name="Orejas M."/>
            <person name="Orosz E."/>
            <person name="Ouedraogo J.P."/>
            <person name="Overkamp K.M."/>
            <person name="Park H.-S."/>
            <person name="Perrone G."/>
            <person name="Piumi F."/>
            <person name="Punt P.J."/>
            <person name="Ram A.F."/>
            <person name="Ramon A."/>
            <person name="Rauscher S."/>
            <person name="Record E."/>
            <person name="Riano-Pachon D.M."/>
            <person name="Robert V."/>
            <person name="Roehrig J."/>
            <person name="Ruller R."/>
            <person name="Salamov A."/>
            <person name="Salih N.S."/>
            <person name="Samson R.A."/>
            <person name="Sandor E."/>
            <person name="Sanguinetti M."/>
            <person name="Schuetze T."/>
            <person name="Sepcic K."/>
            <person name="Shelest E."/>
            <person name="Sherlock G."/>
            <person name="Sophianopoulou V."/>
            <person name="Squina F.M."/>
            <person name="Sun H."/>
            <person name="Susca A."/>
            <person name="Todd R.B."/>
            <person name="Tsang A."/>
            <person name="Unkles S.E."/>
            <person name="van de Wiele N."/>
            <person name="van Rossen-Uffink D."/>
            <person name="Oliveira J.V."/>
            <person name="Vesth T.C."/>
            <person name="Visser J."/>
            <person name="Yu J.-H."/>
            <person name="Zhou M."/>
            <person name="Andersen M.R."/>
            <person name="Archer D.B."/>
            <person name="Baker S.E."/>
            <person name="Benoit I."/>
            <person name="Brakhage A.A."/>
            <person name="Braus G.H."/>
            <person name="Fischer R."/>
            <person name="Frisvad J.C."/>
            <person name="Goldman G.H."/>
            <person name="Houbraken J."/>
            <person name="Oakley B."/>
            <person name="Pocsi I."/>
            <person name="Scazzocchio C."/>
            <person name="Seiboth B."/>
            <person name="vanKuyk P.A."/>
            <person name="Wortman J."/>
            <person name="Dyer P.S."/>
            <person name="Grigoriev I.V."/>
        </authorList>
    </citation>
    <scope>NUCLEOTIDE SEQUENCE [LARGE SCALE GENOMIC DNA]</scope>
    <source>
        <strain evidence="26">CBS 506.65</strain>
    </source>
</reference>
<dbReference type="Gene3D" id="3.30.160.380">
    <property type="entry name" value="Dicer dimerisation domain"/>
    <property type="match status" value="1"/>
</dbReference>
<comment type="similarity">
    <text evidence="17 18">Belongs to the helicase family. Dicer subfamily.</text>
</comment>
<evidence type="ECO:0000256" key="5">
    <source>
        <dbReference type="ARBA" id="ARBA00022723"/>
    </source>
</evidence>
<keyword evidence="12" id="KW-0460">Magnesium</keyword>
<dbReference type="InterPro" id="IPR014001">
    <property type="entry name" value="Helicase_ATP-bd"/>
</dbReference>
<dbReference type="GeneID" id="34612707"/>
<dbReference type="InterPro" id="IPR001650">
    <property type="entry name" value="Helicase_C-like"/>
</dbReference>
<dbReference type="SMART" id="SM00490">
    <property type="entry name" value="HELICc"/>
    <property type="match status" value="1"/>
</dbReference>
<dbReference type="Gene3D" id="3.40.50.300">
    <property type="entry name" value="P-loop containing nucleotide triphosphate hydrolases"/>
    <property type="match status" value="2"/>
</dbReference>
<evidence type="ECO:0000256" key="7">
    <source>
        <dbReference type="ARBA" id="ARBA00022741"/>
    </source>
</evidence>
<dbReference type="GO" id="GO:0051607">
    <property type="term" value="P:defense response to virus"/>
    <property type="evidence" value="ECO:0007669"/>
    <property type="project" value="UniProtKB-KW"/>
</dbReference>
<dbReference type="PROSITE" id="PS51327">
    <property type="entry name" value="DICER_DSRBF"/>
    <property type="match status" value="1"/>
</dbReference>
<dbReference type="InterPro" id="IPR027417">
    <property type="entry name" value="P-loop_NTPase"/>
</dbReference>
<evidence type="ECO:0000256" key="15">
    <source>
        <dbReference type="ARBA" id="ARBA00023211"/>
    </source>
</evidence>
<dbReference type="Pfam" id="PF04851">
    <property type="entry name" value="ResIII"/>
    <property type="match status" value="1"/>
</dbReference>
<dbReference type="InterPro" id="IPR003100">
    <property type="entry name" value="PAZ_dom"/>
</dbReference>
<dbReference type="SMART" id="SM00487">
    <property type="entry name" value="DEXDc"/>
    <property type="match status" value="1"/>
</dbReference>
<keyword evidence="5" id="KW-0479">Metal-binding</keyword>
<evidence type="ECO:0000313" key="26">
    <source>
        <dbReference type="Proteomes" id="UP000184188"/>
    </source>
</evidence>
<dbReference type="InterPro" id="IPR036389">
    <property type="entry name" value="RNase_III_sf"/>
</dbReference>
<dbReference type="OrthoDB" id="416741at2759"/>
<evidence type="ECO:0000256" key="8">
    <source>
        <dbReference type="ARBA" id="ARBA00022801"/>
    </source>
</evidence>
<evidence type="ECO:0000256" key="10">
    <source>
        <dbReference type="ARBA" id="ARBA00022833"/>
    </source>
</evidence>
<dbReference type="InterPro" id="IPR038248">
    <property type="entry name" value="Dicer_dimer_sf"/>
</dbReference>
<dbReference type="Pfam" id="PF03368">
    <property type="entry name" value="Dicer_dimer"/>
    <property type="match status" value="1"/>
</dbReference>
<dbReference type="GO" id="GO:0050688">
    <property type="term" value="P:regulation of defense response to virus"/>
    <property type="evidence" value="ECO:0007669"/>
    <property type="project" value="UniProtKB-KW"/>
</dbReference>
<evidence type="ECO:0000259" key="22">
    <source>
        <dbReference type="PROSITE" id="PS51192"/>
    </source>
</evidence>
<dbReference type="FunFam" id="3.40.50.300:FF:001988">
    <property type="entry name" value="Dicer-like protein 1"/>
    <property type="match status" value="1"/>
</dbReference>
<dbReference type="PROSITE" id="PS50142">
    <property type="entry name" value="RNASE_3_2"/>
    <property type="match status" value="2"/>
</dbReference>
<evidence type="ECO:0000256" key="13">
    <source>
        <dbReference type="ARBA" id="ARBA00022884"/>
    </source>
</evidence>
<dbReference type="GO" id="GO:0004386">
    <property type="term" value="F:helicase activity"/>
    <property type="evidence" value="ECO:0007669"/>
    <property type="project" value="UniProtKB-KW"/>
</dbReference>
<sequence>MSVTSDESGNDAEDADGASIGITTRRRVQNAQFEALLYKRADPSSEPIQAPASSLPDAQLSTAHLLARHDAETGHLDPREYQVELFERAKSRNTIAVLDTGSGKTLIAVLLLKHTIQNELVDRGTGKAHRVSFFLVDSVTLVYQQAAVLRNNLDQNVAQFFGAMGTDLWSKQTWEDHLKNNMVIVCTAQILNQCLLNSHIKMEQINLLIFDEAHHTKKEHPYARIIKDSYLKEIPSKRPRVFGMTASPIDAKGDVVEAARMLETLLDSQIATTSKLTLLRHVVRRPTEKVWQYDKVVPPFATALHKLLKDRYGDISCFEGIFKFSWNASSELGRWCSDRIWTLALADDVLPKYEGSINKLYYDKDPEQKSEKAYKDVSRIKEASEFVKQLASSDPHGAEELSPKVQLLKQEIQKYFERPTETKCIVFTQERYTAKILCELFTQLKMPHLKPGVLVGVRSSDIGGMNTTFRQQFLTLISFRNGDINCLFATSVAEEGLDIPDCNLVVRFDLYHTLIQYVQSRGRARHYNSTYATIIEKSNSEHTYRLEEVRRAEDIMQKFCESLPEDRILHGYDYDIDSIIHKDGEKRIYQIPSTGAKLTYHSAIAILARYASSLQYEKETSAQVTYIVLPANSSFTCEVILPEKSPIRGLIGTPAIKKSLAKQSAAFDTCLLLRQHRLLDDYFASVYHKRLPAMRNARLAITSKQKNQYDMITKPEFWKQHREVVPEVLFITVISFIPTRTPAREHQSFALLTRERLPHCPQFPIFLEDDIETNVKFLPILDALAVSTDQLNVLTTFSLRVFRDVFHKIYDRNTEKMPYWLCPVVAEDCFEPASNPKDVIDWHLLMFVQDNDAVEWSCGMATELLHNRFVYDPWDGRYRYFTQVVDPNLRASDPPPSFVQRRRHMDNILNFCTSLSKNGRARFMATCDWDQPVIRAELIRLRRNLLDKMTDAEKDFEARSVICPEPLKISAIPASLAASCLAFPAIISRLDSYLIAVEACDHLGLVIELEHALEALTKDSDNTEEHRGQQIHFQRGMGKNYERLEFLGDCFLKMATSIALFSQNPDDDEFDYHVNRMCLICNKNLFNSAIEKRLYEFIRSRGFSRHAWYPDGLTLLQGKDHSKKTSSESKHALAEKTIADVCEALIGASLLSGGPQHRFDMAVKAVSTFVGSASHKVTSWHEYYELYSLPKYQTQGADGFELDLAQKVEEKLGYRFAYPRLLRSAFTHPSYPSAWAKVPCYQRLEFLGDSLLDMVCVEDLYHRFPDRDPQWLTEHKMAMVSNKFLGYLAVKLQLHTHLQHFSNPLQSQITHYAEDIQTAEIEHKQAVDFWVVTKDPPKCLPDMVEAFLGAAFVDSNFNFQVVEDFFHRHIKVHFEDMSIYDTFANKHPTTFLHNRLTNEYNCTNYCLKSGEIPGIDGLPPTILAAVIVHDTVVAEGTASSGRYAKVKASENALSVLEGLPAFEFRNKYHCNCQETDSKAPEIGTAI</sequence>
<keyword evidence="9" id="KW-0347">Helicase</keyword>
<dbReference type="Pfam" id="PF24995">
    <property type="entry name" value="DSRM_2"/>
    <property type="match status" value="1"/>
</dbReference>
<dbReference type="VEuPathDB" id="FungiDB:ASPZODRAFT_155932"/>
<evidence type="ECO:0000256" key="2">
    <source>
        <dbReference type="ARBA" id="ARBA00001946"/>
    </source>
</evidence>
<evidence type="ECO:0000256" key="14">
    <source>
        <dbReference type="ARBA" id="ARBA00023118"/>
    </source>
</evidence>
<dbReference type="Pfam" id="PF00636">
    <property type="entry name" value="Ribonuclease_3"/>
    <property type="match status" value="2"/>
</dbReference>
<dbReference type="InterPro" id="IPR006935">
    <property type="entry name" value="Helicase/UvrB_N"/>
</dbReference>
<dbReference type="InterPro" id="IPR056755">
    <property type="entry name" value="DSRM_2"/>
</dbReference>
<evidence type="ECO:0000259" key="20">
    <source>
        <dbReference type="PROSITE" id="PS50142"/>
    </source>
</evidence>
<dbReference type="GO" id="GO:0004525">
    <property type="term" value="F:ribonuclease III activity"/>
    <property type="evidence" value="ECO:0007669"/>
    <property type="project" value="InterPro"/>
</dbReference>
<dbReference type="GO" id="GO:0046872">
    <property type="term" value="F:metal ion binding"/>
    <property type="evidence" value="ECO:0007669"/>
    <property type="project" value="UniProtKB-KW"/>
</dbReference>
<evidence type="ECO:0000256" key="4">
    <source>
        <dbReference type="ARBA" id="ARBA00022721"/>
    </source>
</evidence>
<dbReference type="Pfam" id="PF00271">
    <property type="entry name" value="Helicase_C"/>
    <property type="match status" value="1"/>
</dbReference>
<dbReference type="GO" id="GO:0030422">
    <property type="term" value="P:siRNA processing"/>
    <property type="evidence" value="ECO:0007669"/>
    <property type="project" value="TreeGrafter"/>
</dbReference>
<keyword evidence="14" id="KW-0051">Antiviral defense</keyword>
<evidence type="ECO:0000256" key="12">
    <source>
        <dbReference type="ARBA" id="ARBA00022842"/>
    </source>
</evidence>
<evidence type="ECO:0000259" key="23">
    <source>
        <dbReference type="PROSITE" id="PS51194"/>
    </source>
</evidence>
<dbReference type="Proteomes" id="UP000184188">
    <property type="component" value="Unassembled WGS sequence"/>
</dbReference>
<dbReference type="Gene3D" id="1.10.1520.10">
    <property type="entry name" value="Ribonuclease III domain"/>
    <property type="match status" value="2"/>
</dbReference>
<comment type="function">
    <text evidence="16">Dicer-like endonuclease involved in cleaving double-stranded RNA in the RNA interference (RNAi) pathway. Produces 21 to 25 bp dsRNAs (siRNAs) which target the selective destruction of homologous RNAs leading to sequence-specific suppression of gene expression, called post-transcriptional gene silencing (PTGS). Part of a broad host defense response against viral infection and transposons.</text>
</comment>
<dbReference type="EMBL" id="KV878336">
    <property type="protein sequence ID" value="OJJ50927.1"/>
    <property type="molecule type" value="Genomic_DNA"/>
</dbReference>
<evidence type="ECO:0000256" key="17">
    <source>
        <dbReference type="ARBA" id="ARBA00035116"/>
    </source>
</evidence>
<keyword evidence="13 18" id="KW-0694">RNA-binding</keyword>
<evidence type="ECO:0000256" key="3">
    <source>
        <dbReference type="ARBA" id="ARBA00020797"/>
    </source>
</evidence>
<feature type="domain" description="Helicase ATP-binding" evidence="22">
    <location>
        <begin position="85"/>
        <end position="266"/>
    </location>
</feature>
<evidence type="ECO:0000256" key="18">
    <source>
        <dbReference type="PROSITE-ProRule" id="PRU00657"/>
    </source>
</evidence>
<evidence type="ECO:0000256" key="1">
    <source>
        <dbReference type="ARBA" id="ARBA00001936"/>
    </source>
</evidence>
<evidence type="ECO:0000256" key="11">
    <source>
        <dbReference type="ARBA" id="ARBA00022840"/>
    </source>
</evidence>
<comment type="cofactor">
    <cofactor evidence="2">
        <name>Mg(2+)</name>
        <dbReference type="ChEBI" id="CHEBI:18420"/>
    </cofactor>
</comment>
<evidence type="ECO:0000313" key="25">
    <source>
        <dbReference type="EMBL" id="OJJ50927.1"/>
    </source>
</evidence>
<accession>A0A1L9SV25</accession>
<gene>
    <name evidence="25" type="ORF">ASPZODRAFT_155932</name>
</gene>
<dbReference type="FunFam" id="3.30.160.380:FF:000004">
    <property type="entry name" value="Dicer-like protein 1"/>
    <property type="match status" value="1"/>
</dbReference>
<name>A0A1L9SV25_9EURO</name>
<keyword evidence="8" id="KW-0378">Hydrolase</keyword>
<keyword evidence="4" id="KW-0930">Antiviral protein</keyword>
<dbReference type="GO" id="GO:0005737">
    <property type="term" value="C:cytoplasm"/>
    <property type="evidence" value="ECO:0007669"/>
    <property type="project" value="TreeGrafter"/>
</dbReference>
<dbReference type="SUPFAM" id="SSF69065">
    <property type="entry name" value="RNase III domain-like"/>
    <property type="match status" value="2"/>
</dbReference>
<dbReference type="PROSITE" id="PS50821">
    <property type="entry name" value="PAZ"/>
    <property type="match status" value="1"/>
</dbReference>
<dbReference type="CDD" id="cd00593">
    <property type="entry name" value="RIBOc"/>
    <property type="match status" value="2"/>
</dbReference>
<evidence type="ECO:0000259" key="21">
    <source>
        <dbReference type="PROSITE" id="PS50821"/>
    </source>
</evidence>
<dbReference type="PANTHER" id="PTHR14950:SF62">
    <property type="entry name" value="DICER-LIKE PROTEIN 1"/>
    <property type="match status" value="1"/>
</dbReference>
<evidence type="ECO:0000259" key="24">
    <source>
        <dbReference type="PROSITE" id="PS51327"/>
    </source>
</evidence>
<dbReference type="SMART" id="SM00535">
    <property type="entry name" value="RIBOc"/>
    <property type="match status" value="2"/>
</dbReference>
<dbReference type="InterPro" id="IPR005034">
    <property type="entry name" value="Dicer_dimerisation"/>
</dbReference>
<keyword evidence="26" id="KW-1185">Reference proteome</keyword>
<dbReference type="GO" id="GO:0003723">
    <property type="term" value="F:RNA binding"/>
    <property type="evidence" value="ECO:0007669"/>
    <property type="project" value="UniProtKB-UniRule"/>
</dbReference>
<dbReference type="PANTHER" id="PTHR14950">
    <property type="entry name" value="DICER-RELATED"/>
    <property type="match status" value="1"/>
</dbReference>
<evidence type="ECO:0000256" key="6">
    <source>
        <dbReference type="ARBA" id="ARBA00022737"/>
    </source>
</evidence>
<dbReference type="CDD" id="cd18034">
    <property type="entry name" value="DEXHc_dicer"/>
    <property type="match status" value="1"/>
</dbReference>
<dbReference type="SUPFAM" id="SSF52540">
    <property type="entry name" value="P-loop containing nucleoside triphosphate hydrolases"/>
    <property type="match status" value="1"/>
</dbReference>
<feature type="domain" description="Helicase C-terminal" evidence="23">
    <location>
        <begin position="407"/>
        <end position="580"/>
    </location>
</feature>
<feature type="domain" description="PAZ" evidence="21">
    <location>
        <begin position="843"/>
        <end position="971"/>
    </location>
</feature>
<keyword evidence="7" id="KW-0547">Nucleotide-binding</keyword>
<dbReference type="GO" id="GO:0005524">
    <property type="term" value="F:ATP binding"/>
    <property type="evidence" value="ECO:0007669"/>
    <property type="project" value="UniProtKB-KW"/>
</dbReference>
<dbReference type="PROSITE" id="PS51194">
    <property type="entry name" value="HELICASE_CTER"/>
    <property type="match status" value="1"/>
</dbReference>
<evidence type="ECO:0000256" key="19">
    <source>
        <dbReference type="SAM" id="MobiDB-lite"/>
    </source>
</evidence>
<keyword evidence="11" id="KW-0067">ATP-binding</keyword>
<dbReference type="GO" id="GO:0005634">
    <property type="term" value="C:nucleus"/>
    <property type="evidence" value="ECO:0007669"/>
    <property type="project" value="TreeGrafter"/>
</dbReference>
<proteinExistence type="inferred from homology"/>
<dbReference type="PROSITE" id="PS00517">
    <property type="entry name" value="RNASE_3_1"/>
    <property type="match status" value="1"/>
</dbReference>
<dbReference type="GO" id="GO:0003677">
    <property type="term" value="F:DNA binding"/>
    <property type="evidence" value="ECO:0007669"/>
    <property type="project" value="InterPro"/>
</dbReference>
<dbReference type="STRING" id="1073090.A0A1L9SV25"/>
<dbReference type="FunFam" id="1.10.1520.10:FF:000026">
    <property type="entry name" value="Dicer-like protein 1"/>
    <property type="match status" value="1"/>
</dbReference>
<feature type="domain" description="RNase III" evidence="20">
    <location>
        <begin position="1014"/>
        <end position="1154"/>
    </location>
</feature>
<feature type="region of interest" description="Disordered" evidence="19">
    <location>
        <begin position="1"/>
        <end position="23"/>
    </location>
</feature>
<protein>
    <recommendedName>
        <fullName evidence="3">Dicer-like protein 1</fullName>
    </recommendedName>
</protein>